<gene>
    <name evidence="3" type="ORF">W5A_09810</name>
</gene>
<evidence type="ECO:0000313" key="3">
    <source>
        <dbReference type="EMBL" id="EID73851.1"/>
    </source>
</evidence>
<proteinExistence type="predicted"/>
<evidence type="ECO:0000256" key="1">
    <source>
        <dbReference type="SAM" id="Phobius"/>
    </source>
</evidence>
<evidence type="ECO:0000313" key="4">
    <source>
        <dbReference type="Proteomes" id="UP000005938"/>
    </source>
</evidence>
<dbReference type="InterPro" id="IPR045535">
    <property type="entry name" value="ThsA_Macro"/>
</dbReference>
<dbReference type="EMBL" id="AJJU01000017">
    <property type="protein sequence ID" value="EID73851.1"/>
    <property type="molecule type" value="Genomic_DNA"/>
</dbReference>
<organism evidence="3 4">
    <name type="scientific">Imtechella halotolerans K1</name>
    <dbReference type="NCBI Taxonomy" id="946077"/>
    <lineage>
        <taxon>Bacteria</taxon>
        <taxon>Pseudomonadati</taxon>
        <taxon>Bacteroidota</taxon>
        <taxon>Flavobacteriia</taxon>
        <taxon>Flavobacteriales</taxon>
        <taxon>Flavobacteriaceae</taxon>
        <taxon>Imtechella</taxon>
    </lineage>
</organism>
<protein>
    <recommendedName>
        <fullName evidence="2">Thoeris protein ThsA Macro domain-containing protein</fullName>
    </recommendedName>
</protein>
<accession>I0WBT5</accession>
<keyword evidence="1" id="KW-0812">Transmembrane</keyword>
<dbReference type="AlphaFoldDB" id="I0WBT5"/>
<comment type="caution">
    <text evidence="3">The sequence shown here is derived from an EMBL/GenBank/DDBJ whole genome shotgun (WGS) entry which is preliminary data.</text>
</comment>
<dbReference type="OrthoDB" id="2606558at2"/>
<dbReference type="RefSeq" id="WP_008240009.1">
    <property type="nucleotide sequence ID" value="NZ_AJJU01000017.1"/>
</dbReference>
<keyword evidence="1" id="KW-0472">Membrane</keyword>
<dbReference type="Pfam" id="PF20016">
    <property type="entry name" value="ThsA_Macro"/>
    <property type="match status" value="1"/>
</dbReference>
<keyword evidence="4" id="KW-1185">Reference proteome</keyword>
<feature type="domain" description="Thoeris protein ThsA Macro" evidence="2">
    <location>
        <begin position="89"/>
        <end position="269"/>
    </location>
</feature>
<sequence>MKCRLTIGNGLWLLWKSLSFIKVGNNLLSVFGVLWLVIEVFTFFNKQEIVNQIKEFWGLFVFIGIIIVIYQNWPKNKFSYKVNNRDVFITLQIGDIFKSDGALIIPVNNRLDVDNHGIIAKSSSILRLFIDKVYNQKHNYLASDISCELKDSEKFYSNFILTENPLTYKIGTVVPIYRDEKQYYLLCSSTLNGQNRSKSTEDDLRSSLIELWAFLSHCGSKDNLVIPIIGTGRGRIQMTREEVIKEIVLSFLSSLDIESYCEQLTICIHPNDIKKYNVNIEGITDFIRLHCMNANFSRRNHMSFGQTIT</sequence>
<keyword evidence="1" id="KW-1133">Transmembrane helix</keyword>
<name>I0WBT5_9FLAO</name>
<feature type="transmembrane region" description="Helical" evidence="1">
    <location>
        <begin position="56"/>
        <end position="73"/>
    </location>
</feature>
<dbReference type="STRING" id="946077.W5A_09810"/>
<dbReference type="Proteomes" id="UP000005938">
    <property type="component" value="Unassembled WGS sequence"/>
</dbReference>
<reference evidence="3 4" key="1">
    <citation type="journal article" date="2012" name="J. Bacteriol.">
        <title>Genome Sequence of the Halotolerant Bacterium Imtechella halotolerans K1T.</title>
        <authorList>
            <person name="Kumar S."/>
            <person name="Vikram S."/>
            <person name="Subramanian S."/>
            <person name="Raghava G.P."/>
            <person name="Pinnaka A.K."/>
        </authorList>
    </citation>
    <scope>NUCLEOTIDE SEQUENCE [LARGE SCALE GENOMIC DNA]</scope>
    <source>
        <strain evidence="3 4">K1</strain>
    </source>
</reference>
<feature type="transmembrane region" description="Helical" evidence="1">
    <location>
        <begin position="20"/>
        <end position="44"/>
    </location>
</feature>
<evidence type="ECO:0000259" key="2">
    <source>
        <dbReference type="Pfam" id="PF20016"/>
    </source>
</evidence>